<dbReference type="AlphaFoldDB" id="A4GI72"/>
<protein>
    <submittedName>
        <fullName evidence="1">Uncharacterized protein</fullName>
    </submittedName>
</protein>
<evidence type="ECO:0000313" key="1">
    <source>
        <dbReference type="EMBL" id="ABL97783.1"/>
    </source>
</evidence>
<sequence length="145" mass="16007">MAGCTSNNTNCGPGYEEMYGGNEYRLNSTIVDAQNSLTVKIEIVKGGGGWWLEESETYQESQNLWADITVKFADGTTEEVGFQRANWNNYGDGSAGSSWSTILTFISPDGFCDVGCEEVRFSGSFEYGIMYYDATCQSSPWIDID</sequence>
<accession>A4GI72</accession>
<name>A4GI72_9BACT</name>
<reference evidence="1" key="1">
    <citation type="journal article" date="2007" name="Environ. Microbiol.">
        <title>Proteorhodopsin photosystem gene clusters exhibit co-evolutionary trends and shared ancestry among diverse marine microbial phyla.</title>
        <authorList>
            <person name="McCarren J."/>
            <person name="Delong E.F."/>
        </authorList>
    </citation>
    <scope>NUCLEOTIDE SEQUENCE</scope>
</reference>
<gene>
    <name evidence="1" type="ORF">ALOHA_HF1029C11.0010</name>
</gene>
<proteinExistence type="predicted"/>
<dbReference type="EMBL" id="EF089401">
    <property type="protein sequence ID" value="ABL97783.1"/>
    <property type="molecule type" value="Genomic_DNA"/>
</dbReference>
<organism evidence="1">
    <name type="scientific">uncultured marine bacterium HF10_29C11</name>
    <dbReference type="NCBI Taxonomy" id="415445"/>
    <lineage>
        <taxon>Bacteria</taxon>
        <taxon>environmental samples</taxon>
    </lineage>
</organism>